<name>A0AAW0HXS7_MYOGA</name>
<reference evidence="2 3" key="1">
    <citation type="journal article" date="2023" name="bioRxiv">
        <title>Conserved and derived expression patterns and positive selection on dental genes reveal complex evolutionary context of ever-growing rodent molars.</title>
        <authorList>
            <person name="Calamari Z.T."/>
            <person name="Song A."/>
            <person name="Cohen E."/>
            <person name="Akter M."/>
            <person name="Roy R.D."/>
            <person name="Hallikas O."/>
            <person name="Christensen M.M."/>
            <person name="Li P."/>
            <person name="Marangoni P."/>
            <person name="Jernvall J."/>
            <person name="Klein O.D."/>
        </authorList>
    </citation>
    <scope>NUCLEOTIDE SEQUENCE [LARGE SCALE GENOMIC DNA]</scope>
    <source>
        <strain evidence="2">V071</strain>
    </source>
</reference>
<proteinExistence type="predicted"/>
<sequence length="117" mass="12780">KGIPGRLELETSQLRASSSEREADPDVLQRALRLRTQALMIAATTAPQQPCHSLTSVSCCGQTEKAAARCWGAMAPDGLVKPSERPILPDLHRSLCRGNMEQDEAEIHWAARHPADL</sequence>
<dbReference type="Proteomes" id="UP001488838">
    <property type="component" value="Unassembled WGS sequence"/>
</dbReference>
<feature type="region of interest" description="Disordered" evidence="1">
    <location>
        <begin position="1"/>
        <end position="26"/>
    </location>
</feature>
<feature type="non-terminal residue" evidence="2">
    <location>
        <position position="117"/>
    </location>
</feature>
<evidence type="ECO:0000256" key="1">
    <source>
        <dbReference type="SAM" id="MobiDB-lite"/>
    </source>
</evidence>
<feature type="non-terminal residue" evidence="2">
    <location>
        <position position="1"/>
    </location>
</feature>
<comment type="caution">
    <text evidence="2">The sequence shown here is derived from an EMBL/GenBank/DDBJ whole genome shotgun (WGS) entry which is preliminary data.</text>
</comment>
<dbReference type="AlphaFoldDB" id="A0AAW0HXS7"/>
<accession>A0AAW0HXS7</accession>
<gene>
    <name evidence="2" type="ORF">U0070_005389</name>
</gene>
<organism evidence="2 3">
    <name type="scientific">Myodes glareolus</name>
    <name type="common">Bank vole</name>
    <name type="synonym">Clethrionomys glareolus</name>
    <dbReference type="NCBI Taxonomy" id="447135"/>
    <lineage>
        <taxon>Eukaryota</taxon>
        <taxon>Metazoa</taxon>
        <taxon>Chordata</taxon>
        <taxon>Craniata</taxon>
        <taxon>Vertebrata</taxon>
        <taxon>Euteleostomi</taxon>
        <taxon>Mammalia</taxon>
        <taxon>Eutheria</taxon>
        <taxon>Euarchontoglires</taxon>
        <taxon>Glires</taxon>
        <taxon>Rodentia</taxon>
        <taxon>Myomorpha</taxon>
        <taxon>Muroidea</taxon>
        <taxon>Cricetidae</taxon>
        <taxon>Arvicolinae</taxon>
        <taxon>Myodes</taxon>
    </lineage>
</organism>
<dbReference type="EMBL" id="JBBHLL010000293">
    <property type="protein sequence ID" value="KAK7806728.1"/>
    <property type="molecule type" value="Genomic_DNA"/>
</dbReference>
<evidence type="ECO:0000313" key="3">
    <source>
        <dbReference type="Proteomes" id="UP001488838"/>
    </source>
</evidence>
<keyword evidence="3" id="KW-1185">Reference proteome</keyword>
<protein>
    <submittedName>
        <fullName evidence="2">Uncharacterized protein</fullName>
    </submittedName>
</protein>
<evidence type="ECO:0000313" key="2">
    <source>
        <dbReference type="EMBL" id="KAK7806728.1"/>
    </source>
</evidence>